<name>A0A1F6YSZ7_9BACT</name>
<dbReference type="Proteomes" id="UP000177047">
    <property type="component" value="Unassembled WGS sequence"/>
</dbReference>
<proteinExistence type="predicted"/>
<evidence type="ECO:0000313" key="1">
    <source>
        <dbReference type="EMBL" id="OGJ09504.1"/>
    </source>
</evidence>
<accession>A0A1F6YSZ7</accession>
<gene>
    <name evidence="1" type="ORF">A2356_03050</name>
</gene>
<evidence type="ECO:0000313" key="2">
    <source>
        <dbReference type="Proteomes" id="UP000177047"/>
    </source>
</evidence>
<reference evidence="1 2" key="1">
    <citation type="journal article" date="2016" name="Nat. Commun.">
        <title>Thousands of microbial genomes shed light on interconnected biogeochemical processes in an aquifer system.</title>
        <authorList>
            <person name="Anantharaman K."/>
            <person name="Brown C.T."/>
            <person name="Hug L.A."/>
            <person name="Sharon I."/>
            <person name="Castelle C.J."/>
            <person name="Probst A.J."/>
            <person name="Thomas B.C."/>
            <person name="Singh A."/>
            <person name="Wilkins M.J."/>
            <person name="Karaoz U."/>
            <person name="Brodie E.L."/>
            <person name="Williams K.H."/>
            <person name="Hubbard S.S."/>
            <person name="Banfield J.F."/>
        </authorList>
    </citation>
    <scope>NUCLEOTIDE SEQUENCE [LARGE SCALE GENOMIC DNA]</scope>
</reference>
<comment type="caution">
    <text evidence="1">The sequence shown here is derived from an EMBL/GenBank/DDBJ whole genome shotgun (WGS) entry which is preliminary data.</text>
</comment>
<dbReference type="EMBL" id="MFWB01000007">
    <property type="protein sequence ID" value="OGJ09504.1"/>
    <property type="molecule type" value="Genomic_DNA"/>
</dbReference>
<protein>
    <submittedName>
        <fullName evidence="1">Uncharacterized protein</fullName>
    </submittedName>
</protein>
<dbReference type="AlphaFoldDB" id="A0A1F6YSZ7"/>
<sequence length="115" mass="12597">MVIELLYQIKISYKNEAAPGESATSLGTRDVGSQEPAEGVENLGILSDALLMVLDWLSLLVGMTGVGQMTSQGAPCQLDCSLDETSLLFLFHIPSFGTFRLFHRNTILKVFCQEK</sequence>
<organism evidence="1 2">
    <name type="scientific">Candidatus Nomurabacteria bacterium RIFOXYB1_FULL_39_16</name>
    <dbReference type="NCBI Taxonomy" id="1801803"/>
    <lineage>
        <taxon>Bacteria</taxon>
        <taxon>Candidatus Nomuraibacteriota</taxon>
    </lineage>
</organism>